<evidence type="ECO:0000313" key="3">
    <source>
        <dbReference type="Proteomes" id="UP000239322"/>
    </source>
</evidence>
<feature type="transmembrane region" description="Helical" evidence="1">
    <location>
        <begin position="6"/>
        <end position="29"/>
    </location>
</feature>
<evidence type="ECO:0000313" key="2">
    <source>
        <dbReference type="EMBL" id="PRH78477.1"/>
    </source>
</evidence>
<comment type="caution">
    <text evidence="2">The sequence shown here is derived from an EMBL/GenBank/DDBJ whole genome shotgun (WGS) entry which is preliminary data.</text>
</comment>
<keyword evidence="1" id="KW-1133">Transmembrane helix</keyword>
<dbReference type="Proteomes" id="UP000239322">
    <property type="component" value="Unassembled WGS sequence"/>
</dbReference>
<keyword evidence="1" id="KW-0472">Membrane</keyword>
<sequence length="254" mass="26923">MADGVLEIVLGVVAAAISAGLGWFARTFLWRRRLRRKQRFLGLPAGSECLFVVNRDMGGDQRSVHRRDAYALLELSALVKDCGAEVQITAHDETRQGFGARAEFCVGGPGSNQRTAAHLASLLPGVSFSTVSEPVAERGAIAVAGQTYRMVKGEVEYVLLARLASDAHARPVFLLCGQTAISNQAAARYLAAHHEELWRRGADGSFCLLLKVVNPAAYGADMTELVADLTLAARTAPPAAAPAPAAETAAADRA</sequence>
<organism evidence="2 3">
    <name type="scientific">Streptomyces solincola</name>
    <dbReference type="NCBI Taxonomy" id="2100817"/>
    <lineage>
        <taxon>Bacteria</taxon>
        <taxon>Bacillati</taxon>
        <taxon>Actinomycetota</taxon>
        <taxon>Actinomycetes</taxon>
        <taxon>Kitasatosporales</taxon>
        <taxon>Streptomycetaceae</taxon>
        <taxon>Streptomyces</taxon>
    </lineage>
</organism>
<reference evidence="2 3" key="1">
    <citation type="submission" date="2018-03" db="EMBL/GenBank/DDBJ databases">
        <title>Novel Streptomyces sp. from soil.</title>
        <authorList>
            <person name="Tan G.Y.A."/>
            <person name="Lee Z.Y."/>
        </authorList>
    </citation>
    <scope>NUCLEOTIDE SEQUENCE [LARGE SCALE GENOMIC DNA]</scope>
    <source>
        <strain evidence="2 3">ST5x</strain>
    </source>
</reference>
<dbReference type="EMBL" id="PVLV01000202">
    <property type="protein sequence ID" value="PRH78477.1"/>
    <property type="molecule type" value="Genomic_DNA"/>
</dbReference>
<evidence type="ECO:0000256" key="1">
    <source>
        <dbReference type="SAM" id="Phobius"/>
    </source>
</evidence>
<protein>
    <recommendedName>
        <fullName evidence="4">Secreted protein</fullName>
    </recommendedName>
</protein>
<dbReference type="RefSeq" id="WP_105869346.1">
    <property type="nucleotide sequence ID" value="NZ_PVLV01000202.1"/>
</dbReference>
<accession>A0A2S9PVW0</accession>
<keyword evidence="1" id="KW-0812">Transmembrane</keyword>
<dbReference type="OrthoDB" id="3208544at2"/>
<name>A0A2S9PVW0_9ACTN</name>
<evidence type="ECO:0008006" key="4">
    <source>
        <dbReference type="Google" id="ProtNLM"/>
    </source>
</evidence>
<dbReference type="AlphaFoldDB" id="A0A2S9PVW0"/>
<proteinExistence type="predicted"/>
<keyword evidence="3" id="KW-1185">Reference proteome</keyword>
<gene>
    <name evidence="2" type="ORF">C6N75_14695</name>
</gene>